<feature type="compositionally biased region" description="Polar residues" evidence="1">
    <location>
        <begin position="14"/>
        <end position="27"/>
    </location>
</feature>
<dbReference type="GO" id="GO:0007076">
    <property type="term" value="P:mitotic chromosome condensation"/>
    <property type="evidence" value="ECO:0007669"/>
    <property type="project" value="TreeGrafter"/>
</dbReference>
<evidence type="ECO:0000256" key="1">
    <source>
        <dbReference type="SAM" id="MobiDB-lite"/>
    </source>
</evidence>
<dbReference type="PANTHER" id="PTHR43941">
    <property type="entry name" value="STRUCTURAL MAINTENANCE OF CHROMOSOMES PROTEIN 2"/>
    <property type="match status" value="1"/>
</dbReference>
<protein>
    <submittedName>
        <fullName evidence="2">Uncharacterized protein</fullName>
    </submittedName>
</protein>
<dbReference type="AlphaFoldDB" id="A0A8J2J061"/>
<feature type="region of interest" description="Disordered" evidence="1">
    <location>
        <begin position="1"/>
        <end position="31"/>
    </location>
</feature>
<accession>A0A8J2J061</accession>
<feature type="compositionally biased region" description="Polar residues" evidence="1">
    <location>
        <begin position="434"/>
        <end position="448"/>
    </location>
</feature>
<dbReference type="EMBL" id="CAJSTJ010000190">
    <property type="protein sequence ID" value="CAG7565831.1"/>
    <property type="molecule type" value="Genomic_DNA"/>
</dbReference>
<dbReference type="GO" id="GO:0000785">
    <property type="term" value="C:chromatin"/>
    <property type="evidence" value="ECO:0007669"/>
    <property type="project" value="TreeGrafter"/>
</dbReference>
<dbReference type="GO" id="GO:0000796">
    <property type="term" value="C:condensin complex"/>
    <property type="evidence" value="ECO:0007669"/>
    <property type="project" value="TreeGrafter"/>
</dbReference>
<sequence length="638" mass="71839">MQSNIGQGRPAGQPSVNQLPVLSPNDQKNIDGVQSMLDEVKGLMVSLRCDAIPSSQQTGDEATHSGFDPEDRSRIGDLVKECQAVLDLSKDLDKDTQLATLAYEKLDANSLADVQSCDDQQTRQTLATQVIRLLADSPDKFLALLHSLGIRTSPEFDANVQLALGQASPSQTDVLMRDTSRDELASLEKSHGEMSMKLKQAEDQVEVLKQRLNSTETERDSLQKDRSDKDREAEAQSRYAQRARSELTRQNGKIGHLESDLELERQDKSRLQNDRDRLENERDRLQSKLDVKDSKIADLQGSVTELEQEFSELQAAYKRVKKEKEQYKQRLNESAAKILSLKHEKGGLEVDLDKHRLKAVKFEGEAESLQDDLQRSESKLRKAEQKLAEAQIDLSESRGRLTSANQTSGESRERCRSLGSSLDELKKDLREAKQQLQDEQEQNSVNRRSIQEKDAQIGTLEGETGRLNKLITAIKNDGIKKMKQLKEAKNSQVEHAALLLRRLSIDLDSKNWNTVGETVLADSLTLANPVQWRPWDIVNSSSADESLSIRQHDRNANLIALDIMAILDVKEADCGRLLSYLQALQEALPGSLMIDSIRQLIPDWFQRAVGDPRLHIMHRVAMCQILGSHYRGQYILLT</sequence>
<dbReference type="GO" id="GO:0003682">
    <property type="term" value="F:chromatin binding"/>
    <property type="evidence" value="ECO:0007669"/>
    <property type="project" value="TreeGrafter"/>
</dbReference>
<dbReference type="Proteomes" id="UP000693738">
    <property type="component" value="Unassembled WGS sequence"/>
</dbReference>
<feature type="compositionally biased region" description="Basic and acidic residues" evidence="1">
    <location>
        <begin position="216"/>
        <end position="235"/>
    </location>
</feature>
<proteinExistence type="predicted"/>
<feature type="compositionally biased region" description="Polar residues" evidence="1">
    <location>
        <begin position="400"/>
        <end position="409"/>
    </location>
</feature>
<gene>
    <name evidence="2" type="ORF">FEQUK3_LOCUS11538</name>
</gene>
<name>A0A8J2J061_FUSEQ</name>
<dbReference type="GO" id="GO:0000793">
    <property type="term" value="C:condensed chromosome"/>
    <property type="evidence" value="ECO:0007669"/>
    <property type="project" value="TreeGrafter"/>
</dbReference>
<comment type="caution">
    <text evidence="2">The sequence shown here is derived from an EMBL/GenBank/DDBJ whole genome shotgun (WGS) entry which is preliminary data.</text>
</comment>
<evidence type="ECO:0000313" key="3">
    <source>
        <dbReference type="Proteomes" id="UP000693738"/>
    </source>
</evidence>
<feature type="region of interest" description="Disordered" evidence="1">
    <location>
        <begin position="211"/>
        <end position="258"/>
    </location>
</feature>
<feature type="region of interest" description="Disordered" evidence="1">
    <location>
        <begin position="433"/>
        <end position="452"/>
    </location>
</feature>
<feature type="region of interest" description="Disordered" evidence="1">
    <location>
        <begin position="364"/>
        <end position="418"/>
    </location>
</feature>
<evidence type="ECO:0000313" key="2">
    <source>
        <dbReference type="EMBL" id="CAG7565831.1"/>
    </source>
</evidence>
<feature type="compositionally biased region" description="Basic and acidic residues" evidence="1">
    <location>
        <begin position="372"/>
        <end position="387"/>
    </location>
</feature>
<reference evidence="2" key="1">
    <citation type="submission" date="2021-05" db="EMBL/GenBank/DDBJ databases">
        <authorList>
            <person name="Khan N."/>
        </authorList>
    </citation>
    <scope>NUCLEOTIDE SEQUENCE</scope>
</reference>
<organism evidence="2 3">
    <name type="scientific">Fusarium equiseti</name>
    <name type="common">Fusarium scirpi</name>
    <dbReference type="NCBI Taxonomy" id="61235"/>
    <lineage>
        <taxon>Eukaryota</taxon>
        <taxon>Fungi</taxon>
        <taxon>Dikarya</taxon>
        <taxon>Ascomycota</taxon>
        <taxon>Pezizomycotina</taxon>
        <taxon>Sordariomycetes</taxon>
        <taxon>Hypocreomycetidae</taxon>
        <taxon>Hypocreales</taxon>
        <taxon>Nectriaceae</taxon>
        <taxon>Fusarium</taxon>
        <taxon>Fusarium incarnatum-equiseti species complex</taxon>
    </lineage>
</organism>
<dbReference type="PANTHER" id="PTHR43941:SF1">
    <property type="entry name" value="STRUCTURAL MAINTENANCE OF CHROMOSOMES PROTEIN 2"/>
    <property type="match status" value="1"/>
</dbReference>